<dbReference type="PANTHER" id="PTHR11926:SF727">
    <property type="entry name" value="UDP-GLYCOSYLTRANSFERASE 74B1"/>
    <property type="match status" value="1"/>
</dbReference>
<keyword evidence="5 7" id="KW-1133">Transmembrane helix</keyword>
<dbReference type="Proteomes" id="UP000823749">
    <property type="component" value="Chromosome 12"/>
</dbReference>
<evidence type="ECO:0000256" key="6">
    <source>
        <dbReference type="ARBA" id="ARBA00023136"/>
    </source>
</evidence>
<sequence>MSVTANFLMGVIYELFFSQVEGRVCSSRDAKLELLKRKRLQHIKPEPLTDNICVINMNRSGGDALRAPAPCGVRLHGNLDTFSRSGRASNGNDAFSKHNVAKFDVNDLEWTEKFPECPVYSPSKEEFQDPLVYLQKIAPEASRFATSSSRREVGQESKDSQGCSYCTHPPLSSPFVILSPAETMKTEDPAWFSFTWEPEKKPGVWTTEDVPITILKNKLSRVYSVPPSERSKQFYTTAPTKYETLDQGAAGVAVQYLGYTPGLFILGLFAILVLWMYYGDMVAAKVIGEIKALIIFPVIPYTILAIFYMFWFSAALHLFSSGQVLENDCDSDCCVCDHCCGYSIHYTPHIGAAILFHLFGCYWATQFFRACSSTMIAGSVASYYWARGETSVSFCFKYKDSFFPVNCVVYDSFLPWALDVAKENGIYGASFFTNSATVCAIFCRIHRGLISLPVKQDETPLLLPGLPPLNLPDLPSFVKAPESYPAYLAMKLSQYSNLEKADWVFGNTFEKLEGEAVKAVSDLWPGKLIGPMVPSAFLDGRIKGDEGYGASLWNPHSDEYLKWLETKPRESVAYVSFGSMVALAAEQMEEIALGLKCSNTHFIWVVRESEIGKLPPEFADSTKEKVLEI</sequence>
<dbReference type="AlphaFoldDB" id="A0AAV6I1G1"/>
<name>A0AAV6I1G1_9ERIC</name>
<evidence type="ECO:0000256" key="7">
    <source>
        <dbReference type="RuleBase" id="RU368066"/>
    </source>
</evidence>
<evidence type="ECO:0000256" key="9">
    <source>
        <dbReference type="SAM" id="SignalP"/>
    </source>
</evidence>
<accession>A0AAV6I1G1</accession>
<dbReference type="Gene3D" id="2.60.120.650">
    <property type="entry name" value="Cupin"/>
    <property type="match status" value="1"/>
</dbReference>
<keyword evidence="6 7" id="KW-0472">Membrane</keyword>
<comment type="similarity">
    <text evidence="2 7">Belongs to the CTL (choline transporter-like) family.</text>
</comment>
<evidence type="ECO:0000259" key="10">
    <source>
        <dbReference type="SMART" id="SM00545"/>
    </source>
</evidence>
<dbReference type="GO" id="GO:0022857">
    <property type="term" value="F:transmembrane transporter activity"/>
    <property type="evidence" value="ECO:0007669"/>
    <property type="project" value="UniProtKB-UniRule"/>
</dbReference>
<dbReference type="GO" id="GO:0080044">
    <property type="term" value="F:quercetin 7-O-glucosyltransferase activity"/>
    <property type="evidence" value="ECO:0007669"/>
    <property type="project" value="TreeGrafter"/>
</dbReference>
<evidence type="ECO:0000256" key="3">
    <source>
        <dbReference type="ARBA" id="ARBA00009995"/>
    </source>
</evidence>
<keyword evidence="4 7" id="KW-0812">Transmembrane</keyword>
<keyword evidence="9" id="KW-0732">Signal</keyword>
<dbReference type="GO" id="GO:0005886">
    <property type="term" value="C:plasma membrane"/>
    <property type="evidence" value="ECO:0007669"/>
    <property type="project" value="UniProtKB-SubCell"/>
</dbReference>
<dbReference type="SUPFAM" id="SSF53756">
    <property type="entry name" value="UDP-Glycosyltransferase/glycogen phosphorylase"/>
    <property type="match status" value="1"/>
</dbReference>
<feature type="transmembrane region" description="Helical" evidence="7">
    <location>
        <begin position="290"/>
        <end position="311"/>
    </location>
</feature>
<protein>
    <recommendedName>
        <fullName evidence="7">Choline transporter-like protein</fullName>
    </recommendedName>
</protein>
<dbReference type="InterPro" id="IPR003349">
    <property type="entry name" value="JmjN"/>
</dbReference>
<dbReference type="Pfam" id="PF04515">
    <property type="entry name" value="Choline_transpo"/>
    <property type="match status" value="1"/>
</dbReference>
<comment type="caution">
    <text evidence="7">Lacks conserved residue(s) required for the propagation of feature annotation.</text>
</comment>
<dbReference type="GO" id="GO:0080043">
    <property type="term" value="F:quercetin 3-O-glucosyltransferase activity"/>
    <property type="evidence" value="ECO:0007669"/>
    <property type="project" value="TreeGrafter"/>
</dbReference>
<feature type="region of interest" description="Disordered" evidence="8">
    <location>
        <begin position="145"/>
        <end position="164"/>
    </location>
</feature>
<evidence type="ECO:0000313" key="12">
    <source>
        <dbReference type="Proteomes" id="UP000823749"/>
    </source>
</evidence>
<feature type="compositionally biased region" description="Basic and acidic residues" evidence="8">
    <location>
        <begin position="149"/>
        <end position="159"/>
    </location>
</feature>
<evidence type="ECO:0000256" key="8">
    <source>
        <dbReference type="SAM" id="MobiDB-lite"/>
    </source>
</evidence>
<feature type="transmembrane region" description="Helical" evidence="7">
    <location>
        <begin position="256"/>
        <end position="278"/>
    </location>
</feature>
<evidence type="ECO:0000256" key="1">
    <source>
        <dbReference type="ARBA" id="ARBA00004141"/>
    </source>
</evidence>
<dbReference type="Gene3D" id="3.40.50.2000">
    <property type="entry name" value="Glycogen Phosphorylase B"/>
    <property type="match status" value="2"/>
</dbReference>
<dbReference type="SMART" id="SM00545">
    <property type="entry name" value="JmjN"/>
    <property type="match status" value="1"/>
</dbReference>
<comment type="caution">
    <text evidence="11">The sequence shown here is derived from an EMBL/GenBank/DDBJ whole genome shotgun (WGS) entry which is preliminary data.</text>
</comment>
<evidence type="ECO:0000256" key="2">
    <source>
        <dbReference type="ARBA" id="ARBA00007168"/>
    </source>
</evidence>
<dbReference type="InterPro" id="IPR007603">
    <property type="entry name" value="Choline_transptr-like"/>
</dbReference>
<feature type="chain" id="PRO_5043372286" description="Choline transporter-like protein" evidence="9">
    <location>
        <begin position="23"/>
        <end position="629"/>
    </location>
</feature>
<evidence type="ECO:0000313" key="11">
    <source>
        <dbReference type="EMBL" id="KAG5521024.1"/>
    </source>
</evidence>
<feature type="domain" description="JmjN" evidence="10">
    <location>
        <begin position="116"/>
        <end position="149"/>
    </location>
</feature>
<evidence type="ECO:0000256" key="5">
    <source>
        <dbReference type="ARBA" id="ARBA00022989"/>
    </source>
</evidence>
<feature type="signal peptide" evidence="9">
    <location>
        <begin position="1"/>
        <end position="22"/>
    </location>
</feature>
<proteinExistence type="inferred from homology"/>
<keyword evidence="12" id="KW-1185">Reference proteome</keyword>
<comment type="function">
    <text evidence="7">Choline transporter.</text>
</comment>
<comment type="subcellular location">
    <subcellularLocation>
        <location evidence="7">Cell membrane</location>
        <topology evidence="7">Multi-pass membrane protein</topology>
    </subcellularLocation>
    <subcellularLocation>
        <location evidence="1">Membrane</location>
        <topology evidence="1">Multi-pass membrane protein</topology>
    </subcellularLocation>
</comment>
<organism evidence="11 12">
    <name type="scientific">Rhododendron griersonianum</name>
    <dbReference type="NCBI Taxonomy" id="479676"/>
    <lineage>
        <taxon>Eukaryota</taxon>
        <taxon>Viridiplantae</taxon>
        <taxon>Streptophyta</taxon>
        <taxon>Embryophyta</taxon>
        <taxon>Tracheophyta</taxon>
        <taxon>Spermatophyta</taxon>
        <taxon>Magnoliopsida</taxon>
        <taxon>eudicotyledons</taxon>
        <taxon>Gunneridae</taxon>
        <taxon>Pentapetalae</taxon>
        <taxon>asterids</taxon>
        <taxon>Ericales</taxon>
        <taxon>Ericaceae</taxon>
        <taxon>Ericoideae</taxon>
        <taxon>Rhodoreae</taxon>
        <taxon>Rhododendron</taxon>
    </lineage>
</organism>
<dbReference type="PANTHER" id="PTHR11926">
    <property type="entry name" value="GLUCOSYL/GLUCURONOSYL TRANSFERASES"/>
    <property type="match status" value="1"/>
</dbReference>
<reference evidence="11" key="1">
    <citation type="submission" date="2020-08" db="EMBL/GenBank/DDBJ databases">
        <title>Plant Genome Project.</title>
        <authorList>
            <person name="Zhang R.-G."/>
        </authorList>
    </citation>
    <scope>NUCLEOTIDE SEQUENCE</scope>
    <source>
        <strain evidence="11">WSP0</strain>
        <tissue evidence="11">Leaf</tissue>
    </source>
</reference>
<comment type="similarity">
    <text evidence="3">Belongs to the UDP-glycosyltransferase family.</text>
</comment>
<dbReference type="EMBL" id="JACTNZ010000012">
    <property type="protein sequence ID" value="KAG5521024.1"/>
    <property type="molecule type" value="Genomic_DNA"/>
</dbReference>
<evidence type="ECO:0000256" key="4">
    <source>
        <dbReference type="ARBA" id="ARBA00022692"/>
    </source>
</evidence>
<gene>
    <name evidence="11" type="ORF">RHGRI_033542</name>
</gene>
<dbReference type="Pfam" id="PF02375">
    <property type="entry name" value="JmjN"/>
    <property type="match status" value="1"/>
</dbReference>